<accession>A0ABY9PR38</accession>
<organism evidence="4 5">
    <name type="scientific">Serratia fonticola</name>
    <dbReference type="NCBI Taxonomy" id="47917"/>
    <lineage>
        <taxon>Bacteria</taxon>
        <taxon>Pseudomonadati</taxon>
        <taxon>Pseudomonadota</taxon>
        <taxon>Gammaproteobacteria</taxon>
        <taxon>Enterobacterales</taxon>
        <taxon>Yersiniaceae</taxon>
        <taxon>Serratia</taxon>
    </lineage>
</organism>
<name>A0ABY9PR38_SERFO</name>
<dbReference type="Proteomes" id="UP001235341">
    <property type="component" value="Chromosome"/>
</dbReference>
<keyword evidence="5" id="KW-1185">Reference proteome</keyword>
<dbReference type="InterPro" id="IPR004370">
    <property type="entry name" value="4-OT-like_dom"/>
</dbReference>
<dbReference type="EMBL" id="CP133586">
    <property type="protein sequence ID" value="WMT14581.1"/>
    <property type="molecule type" value="Genomic_DNA"/>
</dbReference>
<gene>
    <name evidence="4" type="ORF">RFB13_25950</name>
</gene>
<dbReference type="SUPFAM" id="SSF55331">
    <property type="entry name" value="Tautomerase/MIF"/>
    <property type="match status" value="1"/>
</dbReference>
<evidence type="ECO:0000256" key="2">
    <source>
        <dbReference type="SAM" id="MobiDB-lite"/>
    </source>
</evidence>
<evidence type="ECO:0000313" key="5">
    <source>
        <dbReference type="Proteomes" id="UP001235341"/>
    </source>
</evidence>
<evidence type="ECO:0000259" key="3">
    <source>
        <dbReference type="Pfam" id="PF01361"/>
    </source>
</evidence>
<evidence type="ECO:0000256" key="1">
    <source>
        <dbReference type="ARBA" id="ARBA00023235"/>
    </source>
</evidence>
<dbReference type="RefSeq" id="WP_261160597.1">
    <property type="nucleotide sequence ID" value="NZ_CAMKVM010000008.1"/>
</dbReference>
<evidence type="ECO:0000313" key="4">
    <source>
        <dbReference type="EMBL" id="WMT14581.1"/>
    </source>
</evidence>
<dbReference type="InterPro" id="IPR014347">
    <property type="entry name" value="Tautomerase/MIF_sf"/>
</dbReference>
<protein>
    <submittedName>
        <fullName evidence="4">Tautomerase family protein</fullName>
    </submittedName>
</protein>
<feature type="region of interest" description="Disordered" evidence="2">
    <location>
        <begin position="54"/>
        <end position="76"/>
    </location>
</feature>
<proteinExistence type="predicted"/>
<dbReference type="Gene3D" id="3.30.429.10">
    <property type="entry name" value="Macrophage Migration Inhibitory Factor"/>
    <property type="match status" value="1"/>
</dbReference>
<reference evidence="4 5" key="1">
    <citation type="submission" date="2023-08" db="EMBL/GenBank/DDBJ databases">
        <title>Complete Genome and Methylome dissection of Serratia fonticola NEB369.</title>
        <authorList>
            <person name="Fomenkov A."/>
            <person name="Roberts R.D."/>
        </authorList>
    </citation>
    <scope>NUCLEOTIDE SEQUENCE [LARGE SCALE GENOMIC DNA]</scope>
    <source>
        <strain evidence="4 5">NEB369</strain>
    </source>
</reference>
<dbReference type="Pfam" id="PF01361">
    <property type="entry name" value="Tautomerase"/>
    <property type="match status" value="1"/>
</dbReference>
<keyword evidence="1" id="KW-0413">Isomerase</keyword>
<sequence length="76" mass="8605">MPVIQVTTWKMNNEQNVKLLTEDITRAVHEHCGAPLDKISVIINEVSPSRWADAGVLGNDPTFPQKSRRKTYEDTL</sequence>
<feature type="domain" description="4-oxalocrotonate tautomerase-like" evidence="3">
    <location>
        <begin position="2"/>
        <end position="56"/>
    </location>
</feature>